<feature type="domain" description="Helix-turn-helix type 11" evidence="1">
    <location>
        <begin position="8"/>
        <end position="59"/>
    </location>
</feature>
<evidence type="ECO:0000313" key="4">
    <source>
        <dbReference type="Proteomes" id="UP000036932"/>
    </source>
</evidence>
<keyword evidence="4" id="KW-1185">Reference proteome</keyword>
<dbReference type="PATRIC" id="fig|1705565.3.peg.5322"/>
<dbReference type="RefSeq" id="WP_054403430.1">
    <property type="nucleotide sequence ID" value="NZ_LIUT01000001.1"/>
</dbReference>
<protein>
    <submittedName>
        <fullName evidence="3">DeoR faimly transcriptional regulator</fullName>
    </submittedName>
</protein>
<evidence type="ECO:0000259" key="1">
    <source>
        <dbReference type="Pfam" id="PF08279"/>
    </source>
</evidence>
<dbReference type="InterPro" id="IPR026881">
    <property type="entry name" value="WYL_dom"/>
</dbReference>
<sequence length="330" mass="37187">MSKADNMLSILWMLRSGKKMTAQQIADELEIHVRTVYRCIDSLCASGAPIIADSGPNGGFRIHGQFAESPLMFDAEEQKALVHASIFAKESGYPYTDALERAIGKLKRYTNEEQLSHIERHGSGVSVLQPPVHDGLRPLLQTLESAAAHRQTLTMTYSKGREGDSMTRNFDSYGIIHWKGHWYAAGFCHLRHEIRNFRVDRIMGLEQTELVFERPADFSAKEALLGSLLPGPDSHEPLIDVVIQGHEHVLNELCQHWLFGHTLVKRQDGEVHFRLDTSSLTSYVPYFLLPYGKALTIQEPASLVLKLTEITTSMGLHYEHMLSHMTNKKG</sequence>
<proteinExistence type="predicted"/>
<dbReference type="InterPro" id="IPR036390">
    <property type="entry name" value="WH_DNA-bd_sf"/>
</dbReference>
<evidence type="ECO:0000259" key="2">
    <source>
        <dbReference type="Pfam" id="PF13280"/>
    </source>
</evidence>
<dbReference type="PANTHER" id="PTHR34580:SF3">
    <property type="entry name" value="PROTEIN PAFB"/>
    <property type="match status" value="1"/>
</dbReference>
<reference evidence="4" key="1">
    <citation type="submission" date="2015-08" db="EMBL/GenBank/DDBJ databases">
        <title>Genome sequencing project for genomic taxonomy and phylogenomics of Bacillus-like bacteria.</title>
        <authorList>
            <person name="Liu B."/>
            <person name="Wang J."/>
            <person name="Zhu Y."/>
            <person name="Liu G."/>
            <person name="Chen Q."/>
            <person name="Chen Z."/>
            <person name="Lan J."/>
            <person name="Che J."/>
            <person name="Ge C."/>
            <person name="Shi H."/>
            <person name="Pan Z."/>
            <person name="Liu X."/>
        </authorList>
    </citation>
    <scope>NUCLEOTIDE SEQUENCE [LARGE SCALE GENOMIC DNA]</scope>
    <source>
        <strain evidence="4">FJAT-22460</strain>
    </source>
</reference>
<dbReference type="Proteomes" id="UP000036932">
    <property type="component" value="Unassembled WGS sequence"/>
</dbReference>
<dbReference type="PROSITE" id="PS52050">
    <property type="entry name" value="WYL"/>
    <property type="match status" value="1"/>
</dbReference>
<dbReference type="SUPFAM" id="SSF46785">
    <property type="entry name" value="Winged helix' DNA-binding domain"/>
    <property type="match status" value="1"/>
</dbReference>
<dbReference type="InterPro" id="IPR051534">
    <property type="entry name" value="CBASS_pafABC_assoc_protein"/>
</dbReference>
<dbReference type="EMBL" id="LIUT01000001">
    <property type="protein sequence ID" value="KOR90515.1"/>
    <property type="molecule type" value="Genomic_DNA"/>
</dbReference>
<name>A0A0M1P867_9BACL</name>
<dbReference type="InterPro" id="IPR013196">
    <property type="entry name" value="HTH_11"/>
</dbReference>
<dbReference type="InterPro" id="IPR036388">
    <property type="entry name" value="WH-like_DNA-bd_sf"/>
</dbReference>
<evidence type="ECO:0000313" key="3">
    <source>
        <dbReference type="EMBL" id="KOR90515.1"/>
    </source>
</evidence>
<dbReference type="Gene3D" id="1.10.10.10">
    <property type="entry name" value="Winged helix-like DNA-binding domain superfamily/Winged helix DNA-binding domain"/>
    <property type="match status" value="1"/>
</dbReference>
<dbReference type="Pfam" id="PF13280">
    <property type="entry name" value="WYL"/>
    <property type="match status" value="1"/>
</dbReference>
<organism evidence="3 4">
    <name type="scientific">Paenibacillus solani</name>
    <dbReference type="NCBI Taxonomy" id="1705565"/>
    <lineage>
        <taxon>Bacteria</taxon>
        <taxon>Bacillati</taxon>
        <taxon>Bacillota</taxon>
        <taxon>Bacilli</taxon>
        <taxon>Bacillales</taxon>
        <taxon>Paenibacillaceae</taxon>
        <taxon>Paenibacillus</taxon>
    </lineage>
</organism>
<dbReference type="PANTHER" id="PTHR34580">
    <property type="match status" value="1"/>
</dbReference>
<dbReference type="Pfam" id="PF08279">
    <property type="entry name" value="HTH_11"/>
    <property type="match status" value="1"/>
</dbReference>
<dbReference type="AlphaFoldDB" id="A0A0M1P867"/>
<accession>A0A0M1P867</accession>
<feature type="domain" description="WYL" evidence="2">
    <location>
        <begin position="139"/>
        <end position="206"/>
    </location>
</feature>
<dbReference type="OrthoDB" id="9767131at2"/>
<comment type="caution">
    <text evidence="3">The sequence shown here is derived from an EMBL/GenBank/DDBJ whole genome shotgun (WGS) entry which is preliminary data.</text>
</comment>
<gene>
    <name evidence="3" type="ORF">AM231_16185</name>
</gene>